<dbReference type="Gene3D" id="3.10.129.10">
    <property type="entry name" value="Hotdog Thioesterase"/>
    <property type="match status" value="1"/>
</dbReference>
<feature type="domain" description="MaoC-like" evidence="2">
    <location>
        <begin position="18"/>
        <end position="117"/>
    </location>
</feature>
<evidence type="ECO:0000313" key="4">
    <source>
        <dbReference type="Proteomes" id="UP001158066"/>
    </source>
</evidence>
<keyword evidence="1" id="KW-0456">Lyase</keyword>
<comment type="caution">
    <text evidence="3">The sequence shown here is derived from an EMBL/GenBank/DDBJ whole genome shotgun (WGS) entry which is preliminary data.</text>
</comment>
<dbReference type="GO" id="GO:0019171">
    <property type="term" value="F:(3R)-hydroxyacyl-[acyl-carrier-protein] dehydratase activity"/>
    <property type="evidence" value="ECO:0007669"/>
    <property type="project" value="TreeGrafter"/>
</dbReference>
<sequence>MQGKTIDQISLGDRASFEKTITETDVSLFAGLSGDMNPAHMSRVAAEKSRFGERIAHGLVSVSLISAVLGMHLPGPGTIYLGQEIKFTLPVKIGDTVCAEAEVIDMNPEKNRVVLKTTWTNQHGQVVIEGKATVMPPVASASS</sequence>
<dbReference type="PANTHER" id="PTHR43437">
    <property type="entry name" value="HYDROXYACYL-THIOESTER DEHYDRATASE TYPE 2, MITOCHONDRIAL-RELATED"/>
    <property type="match status" value="1"/>
</dbReference>
<dbReference type="InterPro" id="IPR050965">
    <property type="entry name" value="UPF0336/Enoyl-CoA_hydratase"/>
</dbReference>
<organism evidence="3 4">
    <name type="scientific">Anoxynatronum buryatiense</name>
    <dbReference type="NCBI Taxonomy" id="489973"/>
    <lineage>
        <taxon>Bacteria</taxon>
        <taxon>Bacillati</taxon>
        <taxon>Bacillota</taxon>
        <taxon>Clostridia</taxon>
        <taxon>Eubacteriales</taxon>
        <taxon>Clostridiaceae</taxon>
        <taxon>Anoxynatronum</taxon>
    </lineage>
</organism>
<proteinExistence type="predicted"/>
<dbReference type="SUPFAM" id="SSF54637">
    <property type="entry name" value="Thioesterase/thiol ester dehydrase-isomerase"/>
    <property type="match status" value="1"/>
</dbReference>
<accession>A0AA45WTD7</accession>
<evidence type="ECO:0000256" key="1">
    <source>
        <dbReference type="ARBA" id="ARBA00023239"/>
    </source>
</evidence>
<dbReference type="RefSeq" id="WP_283407782.1">
    <property type="nucleotide sequence ID" value="NZ_FXUF01000001.1"/>
</dbReference>
<dbReference type="FunFam" id="3.10.129.10:FF:000042">
    <property type="entry name" value="MaoC domain protein dehydratase"/>
    <property type="match status" value="1"/>
</dbReference>
<dbReference type="GO" id="GO:0006633">
    <property type="term" value="P:fatty acid biosynthetic process"/>
    <property type="evidence" value="ECO:0007669"/>
    <property type="project" value="TreeGrafter"/>
</dbReference>
<reference evidence="3" key="1">
    <citation type="submission" date="2017-05" db="EMBL/GenBank/DDBJ databases">
        <authorList>
            <person name="Varghese N."/>
            <person name="Submissions S."/>
        </authorList>
    </citation>
    <scope>NUCLEOTIDE SEQUENCE</scope>
    <source>
        <strain evidence="3">Su22</strain>
    </source>
</reference>
<gene>
    <name evidence="3" type="ORF">SAMN06296020_101442</name>
</gene>
<protein>
    <submittedName>
        <fullName evidence="3">3-hydroxybutyryl-CoA dehydratase</fullName>
    </submittedName>
</protein>
<dbReference type="EMBL" id="FXUF01000001">
    <property type="protein sequence ID" value="SMP40958.1"/>
    <property type="molecule type" value="Genomic_DNA"/>
</dbReference>
<keyword evidence="4" id="KW-1185">Reference proteome</keyword>
<dbReference type="InterPro" id="IPR029069">
    <property type="entry name" value="HotDog_dom_sf"/>
</dbReference>
<dbReference type="Proteomes" id="UP001158066">
    <property type="component" value="Unassembled WGS sequence"/>
</dbReference>
<dbReference type="PANTHER" id="PTHR43437:SF3">
    <property type="entry name" value="HYDROXYACYL-THIOESTER DEHYDRATASE TYPE 2, MITOCHONDRIAL"/>
    <property type="match status" value="1"/>
</dbReference>
<dbReference type="Pfam" id="PF01575">
    <property type="entry name" value="MaoC_dehydratas"/>
    <property type="match status" value="1"/>
</dbReference>
<dbReference type="InterPro" id="IPR002539">
    <property type="entry name" value="MaoC-like_dom"/>
</dbReference>
<evidence type="ECO:0000313" key="3">
    <source>
        <dbReference type="EMBL" id="SMP40958.1"/>
    </source>
</evidence>
<dbReference type="AlphaFoldDB" id="A0AA45WTD7"/>
<dbReference type="CDD" id="cd03449">
    <property type="entry name" value="R_hydratase"/>
    <property type="match status" value="1"/>
</dbReference>
<evidence type="ECO:0000259" key="2">
    <source>
        <dbReference type="Pfam" id="PF01575"/>
    </source>
</evidence>
<name>A0AA45WTD7_9CLOT</name>